<dbReference type="Proteomes" id="UP000001660">
    <property type="component" value="Chromosome"/>
</dbReference>
<feature type="domain" description="TPM" evidence="2">
    <location>
        <begin position="118"/>
        <end position="190"/>
    </location>
</feature>
<evidence type="ECO:0000256" key="1">
    <source>
        <dbReference type="SAM" id="Phobius"/>
    </source>
</evidence>
<dbReference type="AlphaFoldDB" id="D8P908"/>
<evidence type="ECO:0000313" key="3">
    <source>
        <dbReference type="EMBL" id="CBK43990.1"/>
    </source>
</evidence>
<dbReference type="OrthoDB" id="9786161at2"/>
<dbReference type="KEGG" id="nde:NIDE4330"/>
<proteinExistence type="predicted"/>
<organism evidence="3 4">
    <name type="scientific">Nitrospira defluvii</name>
    <dbReference type="NCBI Taxonomy" id="330214"/>
    <lineage>
        <taxon>Bacteria</taxon>
        <taxon>Pseudomonadati</taxon>
        <taxon>Nitrospirota</taxon>
        <taxon>Nitrospiria</taxon>
        <taxon>Nitrospirales</taxon>
        <taxon>Nitrospiraceae</taxon>
        <taxon>Nitrospira</taxon>
    </lineage>
</organism>
<gene>
    <name evidence="3" type="ORF">NIDE4330</name>
</gene>
<keyword evidence="1" id="KW-1133">Transmembrane helix</keyword>
<keyword evidence="4" id="KW-1185">Reference proteome</keyword>
<evidence type="ECO:0000259" key="2">
    <source>
        <dbReference type="Pfam" id="PF04536"/>
    </source>
</evidence>
<accession>D8P908</accession>
<keyword evidence="1" id="KW-0812">Transmembrane</keyword>
<dbReference type="EMBL" id="FP929003">
    <property type="protein sequence ID" value="CBK43990.1"/>
    <property type="molecule type" value="Genomic_DNA"/>
</dbReference>
<dbReference type="InterPro" id="IPR007621">
    <property type="entry name" value="TPM_dom"/>
</dbReference>
<dbReference type="STRING" id="330214.NIDE4330"/>
<keyword evidence="1" id="KW-0472">Membrane</keyword>
<evidence type="ECO:0000313" key="4">
    <source>
        <dbReference type="Proteomes" id="UP000001660"/>
    </source>
</evidence>
<sequence length="220" mass="23986">MATGRRPALTEAERARVEAAVEAAEERTSAEIVPMIVGRSGVYREAHHRVGLLSAVLALTVLLTIESPWLPWGWHAANAVWLLGVTTLAYSLGAWGGTWPPVLRLFTSRERMHRKVQLRAQLAFAQHGLAQTRERTGLLLLVSLLERQVSVLADQSLRDGISDAEWQEVVAVVVERLKVGDLVGGLCCGIETSGMLLARACPVRAGDNPNELSNQVIQDT</sequence>
<name>D8P908_9BACT</name>
<protein>
    <recommendedName>
        <fullName evidence="2">TPM domain-containing protein</fullName>
    </recommendedName>
</protein>
<feature type="transmembrane region" description="Helical" evidence="1">
    <location>
        <begin position="81"/>
        <end position="106"/>
    </location>
</feature>
<dbReference type="Gene3D" id="3.10.310.50">
    <property type="match status" value="1"/>
</dbReference>
<dbReference type="PANTHER" id="PTHR30373:SF8">
    <property type="entry name" value="BLL7265 PROTEIN"/>
    <property type="match status" value="1"/>
</dbReference>
<reference evidence="3 4" key="1">
    <citation type="journal article" date="2010" name="Proc. Natl. Acad. Sci. U.S.A.">
        <title>A Nitrospira metagenome illuminates the physiology and evolution of globally important nitrite-oxidizing bacteria.</title>
        <authorList>
            <person name="Lucker S."/>
            <person name="Wagner M."/>
            <person name="Maixner F."/>
            <person name="Pelletier E."/>
            <person name="Koch H."/>
            <person name="Vacherie B."/>
            <person name="Rattei T."/>
            <person name="Sinninghe Damste J."/>
            <person name="Spieck E."/>
            <person name="Le Paslier D."/>
            <person name="Daims H."/>
        </authorList>
    </citation>
    <scope>NUCLEOTIDE SEQUENCE [LARGE SCALE GENOMIC DNA]</scope>
</reference>
<dbReference type="HOGENOM" id="CLU_086382_0_0_0"/>
<dbReference type="Pfam" id="PF04536">
    <property type="entry name" value="TPM_phosphatase"/>
    <property type="match status" value="1"/>
</dbReference>
<dbReference type="eggNOG" id="COG3762">
    <property type="taxonomic scope" value="Bacteria"/>
</dbReference>
<feature type="transmembrane region" description="Helical" evidence="1">
    <location>
        <begin position="50"/>
        <end position="69"/>
    </location>
</feature>
<dbReference type="PANTHER" id="PTHR30373">
    <property type="entry name" value="UPF0603 PROTEIN YGCG"/>
    <property type="match status" value="1"/>
</dbReference>